<dbReference type="InterPro" id="IPR019559">
    <property type="entry name" value="Cullin_neddylation_domain"/>
</dbReference>
<dbReference type="EnsemblMetazoa" id="GAUT044141-RA">
    <property type="protein sequence ID" value="GAUT044141-PA"/>
    <property type="gene ID" value="GAUT044141"/>
</dbReference>
<keyword evidence="8" id="KW-1185">Reference proteome</keyword>
<evidence type="ECO:0000313" key="7">
    <source>
        <dbReference type="EnsemblMetazoa" id="GAUT044141-PA"/>
    </source>
</evidence>
<comment type="similarity">
    <text evidence="1 4 5">Belongs to the cullin family.</text>
</comment>
<organism evidence="7 8">
    <name type="scientific">Glossina austeni</name>
    <name type="common">Savannah tsetse fly</name>
    <dbReference type="NCBI Taxonomy" id="7395"/>
    <lineage>
        <taxon>Eukaryota</taxon>
        <taxon>Metazoa</taxon>
        <taxon>Ecdysozoa</taxon>
        <taxon>Arthropoda</taxon>
        <taxon>Hexapoda</taxon>
        <taxon>Insecta</taxon>
        <taxon>Pterygota</taxon>
        <taxon>Neoptera</taxon>
        <taxon>Endopterygota</taxon>
        <taxon>Diptera</taxon>
        <taxon>Brachycera</taxon>
        <taxon>Muscomorpha</taxon>
        <taxon>Hippoboscoidea</taxon>
        <taxon>Glossinidae</taxon>
        <taxon>Glossina</taxon>
    </lineage>
</organism>
<dbReference type="AlphaFoldDB" id="A0A1A9VQ94"/>
<evidence type="ECO:0000256" key="5">
    <source>
        <dbReference type="RuleBase" id="RU003829"/>
    </source>
</evidence>
<dbReference type="SMART" id="SM00884">
    <property type="entry name" value="Cullin_Nedd8"/>
    <property type="match status" value="1"/>
</dbReference>
<dbReference type="FunFam" id="1.10.10.10:FF:000014">
    <property type="entry name" value="Cullin 1"/>
    <property type="match status" value="1"/>
</dbReference>
<dbReference type="Gene3D" id="1.20.1310.10">
    <property type="entry name" value="Cullin Repeats"/>
    <property type="match status" value="2"/>
</dbReference>
<dbReference type="SUPFAM" id="SSF75632">
    <property type="entry name" value="Cullin homology domain"/>
    <property type="match status" value="1"/>
</dbReference>
<dbReference type="Gene3D" id="4.10.1030.10">
    <property type="entry name" value="Ring Box Chain A, domain 5"/>
    <property type="match status" value="1"/>
</dbReference>
<dbReference type="SMART" id="SM00182">
    <property type="entry name" value="CULLIN"/>
    <property type="match status" value="1"/>
</dbReference>
<evidence type="ECO:0000256" key="1">
    <source>
        <dbReference type="ARBA" id="ARBA00006019"/>
    </source>
</evidence>
<dbReference type="SUPFAM" id="SSF46785">
    <property type="entry name" value="Winged helix' DNA-binding domain"/>
    <property type="match status" value="1"/>
</dbReference>
<dbReference type="PROSITE" id="PS01256">
    <property type="entry name" value="CULLIN_1"/>
    <property type="match status" value="1"/>
</dbReference>
<dbReference type="GO" id="GO:0006511">
    <property type="term" value="P:ubiquitin-dependent protein catabolic process"/>
    <property type="evidence" value="ECO:0007669"/>
    <property type="project" value="InterPro"/>
</dbReference>
<protein>
    <recommendedName>
        <fullName evidence="6">Cullin family profile domain-containing protein</fullName>
    </recommendedName>
</protein>
<dbReference type="InterPro" id="IPR036317">
    <property type="entry name" value="Cullin_homology_sf"/>
</dbReference>
<dbReference type="Gene3D" id="6.10.280.240">
    <property type="match status" value="1"/>
</dbReference>
<feature type="domain" description="Cullin family profile" evidence="6">
    <location>
        <begin position="224"/>
        <end position="371"/>
    </location>
</feature>
<dbReference type="GO" id="GO:0031625">
    <property type="term" value="F:ubiquitin protein ligase binding"/>
    <property type="evidence" value="ECO:0007669"/>
    <property type="project" value="InterPro"/>
</dbReference>
<reference evidence="7" key="1">
    <citation type="submission" date="2020-05" db="UniProtKB">
        <authorList>
            <consortium name="EnsemblMetazoa"/>
        </authorList>
    </citation>
    <scope>IDENTIFICATION</scope>
    <source>
        <strain evidence="7">TTRI</strain>
    </source>
</reference>
<accession>A0A1A9VQ94</accession>
<evidence type="ECO:0000259" key="6">
    <source>
        <dbReference type="PROSITE" id="PS50069"/>
    </source>
</evidence>
<sequence>MESSGAAYQKIIKDEDTMELMCARLKDAVCQIQNKNTSERSFEKLYRYAFLMVYKPGSQRLYNDLRATIEEHLEENVRKDVLKSLHNNLLSKLSHVWIDYQTASIWIRAIFAYTDRVFIARNKGYESKEYGRASFCFGKSTEKRIVNIVEDELLKKHLHAIVATEKCAVGHTIKNKMAKDLARMYKLFSRFKTEGIKVIIDTIFSCFRACGRSFVGGVADDCEDFERIMISKLTIACGHEFTRNCQHMLKDLSLSASINAEFNSYVSKDSTSLGDVDLTVDVLTSGFWSTTTTSRINCYIAAEPWKAFKNFFQETRARRKLTLQPQMGSAFISAEFYGPEVESHRVRVQTVVAKENSESERKKINDNLDLQRKYEIEAAIVRIMKTRRSMDHNLLISELIYELQSQFSPSPVTIKKQIEVLIDKEYIARETDIFKRYIYIA</sequence>
<dbReference type="Gene3D" id="1.10.10.10">
    <property type="entry name" value="Winged helix-like DNA-binding domain superfamily/Winged helix DNA-binding domain"/>
    <property type="match status" value="1"/>
</dbReference>
<evidence type="ECO:0000313" key="8">
    <source>
        <dbReference type="Proteomes" id="UP000078200"/>
    </source>
</evidence>
<evidence type="ECO:0000256" key="4">
    <source>
        <dbReference type="PROSITE-ProRule" id="PRU00330"/>
    </source>
</evidence>
<dbReference type="InterPro" id="IPR016158">
    <property type="entry name" value="Cullin_homology"/>
</dbReference>
<dbReference type="Proteomes" id="UP000078200">
    <property type="component" value="Unassembled WGS sequence"/>
</dbReference>
<dbReference type="Pfam" id="PF10557">
    <property type="entry name" value="Cullin_Nedd8"/>
    <property type="match status" value="1"/>
</dbReference>
<dbReference type="VEuPathDB" id="VectorBase:GAUT044141"/>
<dbReference type="PANTHER" id="PTHR11932">
    <property type="entry name" value="CULLIN"/>
    <property type="match status" value="1"/>
</dbReference>
<dbReference type="InterPro" id="IPR016157">
    <property type="entry name" value="Cullin_CS"/>
</dbReference>
<dbReference type="InterPro" id="IPR001373">
    <property type="entry name" value="Cullin_N"/>
</dbReference>
<name>A0A1A9VQ94_GLOAU</name>
<keyword evidence="2" id="KW-1017">Isopeptide bond</keyword>
<dbReference type="PROSITE" id="PS50069">
    <property type="entry name" value="CULLIN_2"/>
    <property type="match status" value="1"/>
</dbReference>
<dbReference type="GO" id="GO:0031461">
    <property type="term" value="C:cullin-RING ubiquitin ligase complex"/>
    <property type="evidence" value="ECO:0007669"/>
    <property type="project" value="InterPro"/>
</dbReference>
<evidence type="ECO:0000256" key="2">
    <source>
        <dbReference type="ARBA" id="ARBA00022499"/>
    </source>
</evidence>
<dbReference type="InterPro" id="IPR036388">
    <property type="entry name" value="WH-like_DNA-bd_sf"/>
</dbReference>
<dbReference type="InterPro" id="IPR036390">
    <property type="entry name" value="WH_DNA-bd_sf"/>
</dbReference>
<keyword evidence="3" id="KW-0832">Ubl conjugation</keyword>
<dbReference type="InterPro" id="IPR045093">
    <property type="entry name" value="Cullin"/>
</dbReference>
<dbReference type="SUPFAM" id="SSF74788">
    <property type="entry name" value="Cullin repeat-like"/>
    <property type="match status" value="1"/>
</dbReference>
<dbReference type="STRING" id="7395.A0A1A9VQ94"/>
<evidence type="ECO:0000256" key="3">
    <source>
        <dbReference type="ARBA" id="ARBA00022843"/>
    </source>
</evidence>
<dbReference type="InterPro" id="IPR016159">
    <property type="entry name" value="Cullin_repeat-like_dom_sf"/>
</dbReference>
<proteinExistence type="inferred from homology"/>
<dbReference type="Pfam" id="PF00888">
    <property type="entry name" value="Cullin"/>
    <property type="match status" value="3"/>
</dbReference>